<dbReference type="EMBL" id="LFNG01000004">
    <property type="protein sequence ID" value="KMQ72012.1"/>
    <property type="molecule type" value="Genomic_DNA"/>
</dbReference>
<evidence type="ECO:0000313" key="3">
    <source>
        <dbReference type="Proteomes" id="UP000035900"/>
    </source>
</evidence>
<gene>
    <name evidence="2" type="ORF">ACM44_03035</name>
</gene>
<dbReference type="PATRIC" id="fig|1304281.5.peg.656"/>
<dbReference type="PROSITE" id="PS51257">
    <property type="entry name" value="PROKAR_LIPOPROTEIN"/>
    <property type="match status" value="1"/>
</dbReference>
<dbReference type="AlphaFoldDB" id="A0A0J7J174"/>
<dbReference type="RefSeq" id="WP_048498635.1">
    <property type="nucleotide sequence ID" value="NZ_LFNG01000004.1"/>
</dbReference>
<keyword evidence="1" id="KW-0732">Signal</keyword>
<organism evidence="2 3">
    <name type="scientific">Chryseobacterium koreense CCUG 49689</name>
    <dbReference type="NCBI Taxonomy" id="1304281"/>
    <lineage>
        <taxon>Bacteria</taxon>
        <taxon>Pseudomonadati</taxon>
        <taxon>Bacteroidota</taxon>
        <taxon>Flavobacteriia</taxon>
        <taxon>Flavobacteriales</taxon>
        <taxon>Weeksellaceae</taxon>
        <taxon>Chryseobacterium group</taxon>
        <taxon>Chryseobacterium</taxon>
    </lineage>
</organism>
<keyword evidence="3" id="KW-1185">Reference proteome</keyword>
<sequence length="285" mass="31654">MKFSIKIFIAFFAMALFLSSCRTSSDDPVTPPINELDGLTKIKEVSNDTHIIELYSASGTTKQGYNSLKFRIKNKSTNQYEKNATATWNPLMHMATMNHSCPKSDIKKVSADGTLYEGYIVFQMAENATEYWDLKIDYTINGTAYSVTTGVSVPQESKQTVSSFLGSDNSRYIVAYIEPKSPKVAVNDWTVGVWKMQDMMNFPVADGLTVKLDPRMPGMGNHSSPNNVDARQTQAGGLYYGKLSLTMTGYWKLNLQLAKADGTVLKGEPVTDTNPGSTLYFEIEF</sequence>
<dbReference type="Proteomes" id="UP000035900">
    <property type="component" value="Unassembled WGS sequence"/>
</dbReference>
<reference evidence="2 3" key="1">
    <citation type="journal article" date="2004" name="Int. J. Syst. Evol. Microbiol.">
        <title>Kaistella koreensis gen. nov., sp. nov., a novel member of the Chryseobacterium-Bergeyella-Riemerella branch.</title>
        <authorList>
            <person name="Kim M.K."/>
            <person name="Im W.T."/>
            <person name="Shin Y.K."/>
            <person name="Lim J.H."/>
            <person name="Kim S.H."/>
            <person name="Lee B.C."/>
            <person name="Park M.Y."/>
            <person name="Lee K.Y."/>
            <person name="Lee S.T."/>
        </authorList>
    </citation>
    <scope>NUCLEOTIDE SEQUENCE [LARGE SCALE GENOMIC DNA]</scope>
    <source>
        <strain evidence="2 3">CCUG 49689</strain>
    </source>
</reference>
<evidence type="ECO:0000256" key="1">
    <source>
        <dbReference type="SAM" id="SignalP"/>
    </source>
</evidence>
<evidence type="ECO:0000313" key="2">
    <source>
        <dbReference type="EMBL" id="KMQ72012.1"/>
    </source>
</evidence>
<feature type="signal peptide" evidence="1">
    <location>
        <begin position="1"/>
        <end position="25"/>
    </location>
</feature>
<feature type="chain" id="PRO_5005289576" description="YtkA-like domain-containing protein" evidence="1">
    <location>
        <begin position="26"/>
        <end position="285"/>
    </location>
</feature>
<proteinExistence type="predicted"/>
<protein>
    <recommendedName>
        <fullName evidence="4">YtkA-like domain-containing protein</fullName>
    </recommendedName>
</protein>
<accession>A0A0J7J174</accession>
<evidence type="ECO:0008006" key="4">
    <source>
        <dbReference type="Google" id="ProtNLM"/>
    </source>
</evidence>
<dbReference type="STRING" id="1304281.ACM44_03035"/>
<name>A0A0J7J174_9FLAO</name>
<comment type="caution">
    <text evidence="2">The sequence shown here is derived from an EMBL/GenBank/DDBJ whole genome shotgun (WGS) entry which is preliminary data.</text>
</comment>